<dbReference type="EMBL" id="CM037013">
    <property type="protein sequence ID" value="KAH7689211.1"/>
    <property type="molecule type" value="Genomic_DNA"/>
</dbReference>
<reference evidence="2" key="1">
    <citation type="journal article" date="2022" name="Nat. Commun.">
        <title>Chromosome evolution and the genetic basis of agronomically important traits in greater yam.</title>
        <authorList>
            <person name="Bredeson J.V."/>
            <person name="Lyons J.B."/>
            <person name="Oniyinde I.O."/>
            <person name="Okereke N.R."/>
            <person name="Kolade O."/>
            <person name="Nnabue I."/>
            <person name="Nwadili C.O."/>
            <person name="Hribova E."/>
            <person name="Parker M."/>
            <person name="Nwogha J."/>
            <person name="Shu S."/>
            <person name="Carlson J."/>
            <person name="Kariba R."/>
            <person name="Muthemba S."/>
            <person name="Knop K."/>
            <person name="Barton G.J."/>
            <person name="Sherwood A.V."/>
            <person name="Lopez-Montes A."/>
            <person name="Asiedu R."/>
            <person name="Jamnadass R."/>
            <person name="Muchugi A."/>
            <person name="Goodstein D."/>
            <person name="Egesi C.N."/>
            <person name="Featherston J."/>
            <person name="Asfaw A."/>
            <person name="Simpson G.G."/>
            <person name="Dolezel J."/>
            <person name="Hendre P.S."/>
            <person name="Van Deynze A."/>
            <person name="Kumar P.L."/>
            <person name="Obidiegwu J.E."/>
            <person name="Bhattacharjee R."/>
            <person name="Rokhsar D.S."/>
        </authorList>
    </citation>
    <scope>NUCLEOTIDE SEQUENCE [LARGE SCALE GENOMIC DNA]</scope>
    <source>
        <strain evidence="2">cv. TDa95/00328</strain>
    </source>
</reference>
<dbReference type="Proteomes" id="UP000827976">
    <property type="component" value="Chromosome 3"/>
</dbReference>
<evidence type="ECO:0000313" key="1">
    <source>
        <dbReference type="EMBL" id="KAH7689211.1"/>
    </source>
</evidence>
<organism evidence="1 2">
    <name type="scientific">Dioscorea alata</name>
    <name type="common">Purple yam</name>
    <dbReference type="NCBI Taxonomy" id="55571"/>
    <lineage>
        <taxon>Eukaryota</taxon>
        <taxon>Viridiplantae</taxon>
        <taxon>Streptophyta</taxon>
        <taxon>Embryophyta</taxon>
        <taxon>Tracheophyta</taxon>
        <taxon>Spermatophyta</taxon>
        <taxon>Magnoliopsida</taxon>
        <taxon>Liliopsida</taxon>
        <taxon>Dioscoreales</taxon>
        <taxon>Dioscoreaceae</taxon>
        <taxon>Dioscorea</taxon>
    </lineage>
</organism>
<comment type="caution">
    <text evidence="1">The sequence shown here is derived from an EMBL/GenBank/DDBJ whole genome shotgun (WGS) entry which is preliminary data.</text>
</comment>
<name>A0ACB7WMA6_DIOAL</name>
<protein>
    <submittedName>
        <fullName evidence="1">Leucine rich repeat proteins some proteins containing F-box protein</fullName>
    </submittedName>
</protein>
<proteinExistence type="predicted"/>
<sequence length="628" mass="70061">MANRAREGGAGELIERLPKDAILEILRRLDLLSLCSVAPVSRSLRLLVSQSLSCITTLDLSGFSLSTMILKRVLGDNKVLRSLTLDCTQLEDSSIEVFAKEHLEEIVLLKCLMFSSYIFVAIGMKCHNLRRLTLEMLALDECESLDTCNKDFSQMLRRCSCLEFVVQFLWVKLPNHCPHLIDDEYWETIGYEDFESPFPKRIKGLVLQPLLEHQAELLSMMIGQSTSSINVGMGVGLQSLSLVLNLITDDLLVCITGNLRHLVELCLEDRPVYQPLPPNDLTGLGLQALSSCKGLTCLTLIRSKIYCPATFKSVKDVDMQLLAEGCSRFDSIKLGGFSKVTDAGYVSLLHSCRNLRKLEIINSLTLSDLTFHNLTDIPCPLREVRLVACNALTCDAARSLSSCRDLEVLDLSGCRSIADVGLESIAKLCKLSKLDLSGADITDDGIGLLGNGTSPIAYLYIRGCKRITDAGIAMLLTGNGIIKKTLKTLDISYLPEISDRAISIVEEHCSEITDLSIRYCPSLTDDSIKVLGSIERQRSLRRLDVCNCQGFSSDSLRLFSPPYFRGLRWLGIANSKLFLSSKNKREDMLSELTRERPLLRVCQIGCELGCRDRWQYHEKVQNMMHLLN</sequence>
<evidence type="ECO:0000313" key="2">
    <source>
        <dbReference type="Proteomes" id="UP000827976"/>
    </source>
</evidence>
<accession>A0ACB7WMA6</accession>
<keyword evidence="2" id="KW-1185">Reference proteome</keyword>
<gene>
    <name evidence="1" type="ORF">IHE45_03G081600</name>
</gene>